<keyword evidence="2" id="KW-1185">Reference proteome</keyword>
<name>A0ABX4ZS00_9PAST</name>
<protein>
    <recommendedName>
        <fullName evidence="3">Filamentous haemagglutinin FhaB/tRNA nuclease CdiA-like TPS domain-containing protein</fullName>
    </recommendedName>
</protein>
<sequence length="123" mass="13504">MIGADNQLTVNAQQLHNQQTKATQTTPTQGLQGKQLQLNISQLNNQNGGIYATENLSARVEQILNNQRGEILGGNTVSILSPQHQLVIDNQDGLLEAGRQFNITAKPYLMKEPLKQLGMQLSN</sequence>
<dbReference type="InterPro" id="IPR008619">
    <property type="entry name" value="Filamentous_hemagglutn_rpt"/>
</dbReference>
<dbReference type="EMBL" id="PQVI01000084">
    <property type="protein sequence ID" value="POY42276.1"/>
    <property type="molecule type" value="Genomic_DNA"/>
</dbReference>
<dbReference type="RefSeq" id="WP_103855400.1">
    <property type="nucleotide sequence ID" value="NZ_PQVI01000084.1"/>
</dbReference>
<organism evidence="1 2">
    <name type="scientific">Avibacterium endocarditidis</name>
    <dbReference type="NCBI Taxonomy" id="380674"/>
    <lineage>
        <taxon>Bacteria</taxon>
        <taxon>Pseudomonadati</taxon>
        <taxon>Pseudomonadota</taxon>
        <taxon>Gammaproteobacteria</taxon>
        <taxon>Pasteurellales</taxon>
        <taxon>Pasteurellaceae</taxon>
        <taxon>Avibacterium</taxon>
    </lineage>
</organism>
<comment type="caution">
    <text evidence="1">The sequence shown here is derived from an EMBL/GenBank/DDBJ whole genome shotgun (WGS) entry which is preliminary data.</text>
</comment>
<accession>A0ABX4ZS00</accession>
<dbReference type="Proteomes" id="UP000237229">
    <property type="component" value="Unassembled WGS sequence"/>
</dbReference>
<dbReference type="Pfam" id="PF05594">
    <property type="entry name" value="Fil_haemagg"/>
    <property type="match status" value="3"/>
</dbReference>
<evidence type="ECO:0000313" key="1">
    <source>
        <dbReference type="EMBL" id="POY42276.1"/>
    </source>
</evidence>
<gene>
    <name evidence="1" type="ORF">C3Z13_06620</name>
</gene>
<dbReference type="NCBIfam" id="TIGR01731">
    <property type="entry name" value="fil_hemag_20aa"/>
    <property type="match status" value="2"/>
</dbReference>
<proteinExistence type="predicted"/>
<evidence type="ECO:0000313" key="2">
    <source>
        <dbReference type="Proteomes" id="UP000237229"/>
    </source>
</evidence>
<evidence type="ECO:0008006" key="3">
    <source>
        <dbReference type="Google" id="ProtNLM"/>
    </source>
</evidence>
<dbReference type="InterPro" id="IPR010069">
    <property type="entry name" value="CdiA_FHA1_rpt"/>
</dbReference>
<reference evidence="1 2" key="1">
    <citation type="submission" date="2018-02" db="EMBL/GenBank/DDBJ databases">
        <title>Classification genera of Pasteurellaceae by whole genome sequence comparison.</title>
        <authorList>
            <person name="Christensen H."/>
        </authorList>
    </citation>
    <scope>NUCLEOTIDE SEQUENCE [LARGE SCALE GENOMIC DNA]</scope>
    <source>
        <strain evidence="1 2">20186H4H1</strain>
    </source>
</reference>